<dbReference type="InterPro" id="IPR008271">
    <property type="entry name" value="Ser/Thr_kinase_AS"/>
</dbReference>
<accession>A0A871QZJ1</accession>
<dbReference type="InterPro" id="IPR017441">
    <property type="entry name" value="Protein_kinase_ATP_BS"/>
</dbReference>
<dbReference type="GO" id="GO:0030447">
    <property type="term" value="P:filamentous growth"/>
    <property type="evidence" value="ECO:0007669"/>
    <property type="project" value="UniProtKB-ARBA"/>
</dbReference>
<feature type="domain" description="Protein kinase" evidence="11">
    <location>
        <begin position="215"/>
        <end position="821"/>
    </location>
</feature>
<dbReference type="SUPFAM" id="SSF56112">
    <property type="entry name" value="Protein kinase-like (PK-like)"/>
    <property type="match status" value="1"/>
</dbReference>
<dbReference type="InterPro" id="IPR000719">
    <property type="entry name" value="Prot_kinase_dom"/>
</dbReference>
<evidence type="ECO:0000256" key="2">
    <source>
        <dbReference type="ARBA" id="ARBA00022527"/>
    </source>
</evidence>
<dbReference type="Gene3D" id="3.30.200.20">
    <property type="entry name" value="Phosphorylase Kinase, domain 1"/>
    <property type="match status" value="1"/>
</dbReference>
<dbReference type="InterPro" id="IPR011009">
    <property type="entry name" value="Kinase-like_dom_sf"/>
</dbReference>
<dbReference type="SMART" id="SM00220">
    <property type="entry name" value="S_TKc"/>
    <property type="match status" value="1"/>
</dbReference>
<dbReference type="Proteomes" id="UP000663131">
    <property type="component" value="Chromosome 6"/>
</dbReference>
<keyword evidence="5" id="KW-0418">Kinase</keyword>
<feature type="compositionally biased region" description="Low complexity" evidence="10">
    <location>
        <begin position="493"/>
        <end position="513"/>
    </location>
</feature>
<feature type="compositionally biased region" description="Low complexity" evidence="10">
    <location>
        <begin position="60"/>
        <end position="95"/>
    </location>
</feature>
<evidence type="ECO:0000256" key="7">
    <source>
        <dbReference type="ARBA" id="ARBA00047899"/>
    </source>
</evidence>
<keyword evidence="6 9" id="KW-0067">ATP-binding</keyword>
<feature type="compositionally biased region" description="Basic and acidic residues" evidence="10">
    <location>
        <begin position="1"/>
        <end position="11"/>
    </location>
</feature>
<dbReference type="RefSeq" id="XP_041135820.1">
    <property type="nucleotide sequence ID" value="XM_041281981.1"/>
</dbReference>
<feature type="region of interest" description="Disordered" evidence="10">
    <location>
        <begin position="326"/>
        <end position="352"/>
    </location>
</feature>
<proteinExistence type="predicted"/>
<feature type="compositionally biased region" description="Low complexity" evidence="10">
    <location>
        <begin position="857"/>
        <end position="866"/>
    </location>
</feature>
<dbReference type="AlphaFoldDB" id="A0A871QZJ1"/>
<evidence type="ECO:0000256" key="8">
    <source>
        <dbReference type="ARBA" id="ARBA00048679"/>
    </source>
</evidence>
<dbReference type="FunFam" id="1.10.510.10:FF:000275">
    <property type="entry name" value="SRSF protein kinase 2 isoform X3"/>
    <property type="match status" value="1"/>
</dbReference>
<gene>
    <name evidence="12" type="ORF">BRETT_003474</name>
</gene>
<evidence type="ECO:0000256" key="1">
    <source>
        <dbReference type="ARBA" id="ARBA00012513"/>
    </source>
</evidence>
<feature type="region of interest" description="Disordered" evidence="10">
    <location>
        <begin position="1"/>
        <end position="107"/>
    </location>
</feature>
<keyword evidence="3" id="KW-0808">Transferase</keyword>
<evidence type="ECO:0000256" key="6">
    <source>
        <dbReference type="ARBA" id="ARBA00022840"/>
    </source>
</evidence>
<dbReference type="PROSITE" id="PS00107">
    <property type="entry name" value="PROTEIN_KINASE_ATP"/>
    <property type="match status" value="1"/>
</dbReference>
<organism evidence="12 13">
    <name type="scientific">Dekkera bruxellensis</name>
    <name type="common">Brettanomyces custersii</name>
    <dbReference type="NCBI Taxonomy" id="5007"/>
    <lineage>
        <taxon>Eukaryota</taxon>
        <taxon>Fungi</taxon>
        <taxon>Dikarya</taxon>
        <taxon>Ascomycota</taxon>
        <taxon>Saccharomycotina</taxon>
        <taxon>Pichiomycetes</taxon>
        <taxon>Pichiales</taxon>
        <taxon>Pichiaceae</taxon>
        <taxon>Brettanomyces</taxon>
    </lineage>
</organism>
<comment type="catalytic activity">
    <reaction evidence="8">
        <text>L-seryl-[protein] + ATP = O-phospho-L-seryl-[protein] + ADP + H(+)</text>
        <dbReference type="Rhea" id="RHEA:17989"/>
        <dbReference type="Rhea" id="RHEA-COMP:9863"/>
        <dbReference type="Rhea" id="RHEA-COMP:11604"/>
        <dbReference type="ChEBI" id="CHEBI:15378"/>
        <dbReference type="ChEBI" id="CHEBI:29999"/>
        <dbReference type="ChEBI" id="CHEBI:30616"/>
        <dbReference type="ChEBI" id="CHEBI:83421"/>
        <dbReference type="ChEBI" id="CHEBI:456216"/>
        <dbReference type="EC" id="2.7.11.1"/>
    </reaction>
</comment>
<comment type="catalytic activity">
    <reaction evidence="7">
        <text>L-threonyl-[protein] + ATP = O-phospho-L-threonyl-[protein] + ADP + H(+)</text>
        <dbReference type="Rhea" id="RHEA:46608"/>
        <dbReference type="Rhea" id="RHEA-COMP:11060"/>
        <dbReference type="Rhea" id="RHEA-COMP:11605"/>
        <dbReference type="ChEBI" id="CHEBI:15378"/>
        <dbReference type="ChEBI" id="CHEBI:30013"/>
        <dbReference type="ChEBI" id="CHEBI:30616"/>
        <dbReference type="ChEBI" id="CHEBI:61977"/>
        <dbReference type="ChEBI" id="CHEBI:456216"/>
        <dbReference type="EC" id="2.7.11.1"/>
    </reaction>
</comment>
<feature type="compositionally biased region" description="Low complexity" evidence="10">
    <location>
        <begin position="16"/>
        <end position="28"/>
    </location>
</feature>
<dbReference type="EC" id="2.7.11.1" evidence="1"/>
<dbReference type="PANTHER" id="PTHR47634">
    <property type="entry name" value="PROTEIN KINASE DOMAIN-CONTAINING PROTEIN-RELATED"/>
    <property type="match status" value="1"/>
</dbReference>
<evidence type="ECO:0000256" key="10">
    <source>
        <dbReference type="SAM" id="MobiDB-lite"/>
    </source>
</evidence>
<sequence length="872" mass="95585">MRLAQTKEERNTVIGTATTSERTSAEETPVVSISVSELRPSVSRGSCDNKSESSKHSNKHISGNSDRNSNNNSSKTSSKSIGRNISRESSSSSSSKNNKVHTLEYSQKGRPSGFKMFARRLSFSKHSLPKQYEEKHSNLSQSIADVRQQTAKAPKITVDTHVGTEEGSGSACPCDEDEAPADEKSMGKEEDRSEYRKGGYHPVFIGERYGVFGQYEIVRKLGWGHFSTVWLAWDGSGKRHVAIKVVKSAKNYREAAEDEIKILEKVNSGPADHPGKSHVVQLLDHFIHKGPNGSHICMVFEVLGENMVSLLTRYKSFQDHKTQEIQRKSLGDASTPPSQTSGLGNDAGAGSSTESLQFHMSQLNDLTILHESYGGLPVTLVKQISKQILLGLDYLHRYCGIIHTDLKPENVLVEIKDVEALVEALRVDRGVHTGGMHSTGVRSGFEHPGLAHRRVQSTATTPVRISKPLATPVETSSSVENFFRSFSVHRAYSSTSEAGGTGGTCRRPTTGSTIVPTTAPGEVYVDARETPSPGAPSTGGDPAHNESANNLTSNNANNETTNFSNNDANNEISNNVGNSETTNNVGNSETTNNVGNSETTSNSGNSETTNNFSNSETTNNFSNNLANNDSTNINTSFSRAASSSSSPSILNDLSSVISVKIADLGNACWFDTHFYRQIQTRPYRAPEVIMGGQWGCSADLWSCGCLIFELITGDYLFDPQRGASFDKNDDHLAQMIELLGKWPPKDFLRRCKYSRHFFDKTYQSLRHIGKLKVWTLPEILHEEYFLEMPLARCVADFLLSMLNYEPQKRVDAGSMSNHPWLADTMAGNSVDRPFGLTGQDIRGYSCEYRTKRRESSESVPSQGSGSTDSASH</sequence>
<dbReference type="GO" id="GO:0005737">
    <property type="term" value="C:cytoplasm"/>
    <property type="evidence" value="ECO:0007669"/>
    <property type="project" value="TreeGrafter"/>
</dbReference>
<dbReference type="OrthoDB" id="2649at2759"/>
<feature type="region of interest" description="Disordered" evidence="10">
    <location>
        <begin position="162"/>
        <end position="193"/>
    </location>
</feature>
<name>A0A871QZJ1_DEKBR</name>
<evidence type="ECO:0000256" key="5">
    <source>
        <dbReference type="ARBA" id="ARBA00022777"/>
    </source>
</evidence>
<dbReference type="PROSITE" id="PS50011">
    <property type="entry name" value="PROTEIN_KINASE_DOM"/>
    <property type="match status" value="1"/>
</dbReference>
<reference evidence="12" key="1">
    <citation type="submission" date="2020-10" db="EMBL/GenBank/DDBJ databases">
        <authorList>
            <person name="Palmer J.M."/>
        </authorList>
    </citation>
    <scope>NUCLEOTIDE SEQUENCE</scope>
    <source>
        <strain evidence="12">UCD 2041</strain>
    </source>
</reference>
<dbReference type="Pfam" id="PF00069">
    <property type="entry name" value="Pkinase"/>
    <property type="match status" value="3"/>
</dbReference>
<evidence type="ECO:0000256" key="4">
    <source>
        <dbReference type="ARBA" id="ARBA00022741"/>
    </source>
</evidence>
<dbReference type="GO" id="GO:0004674">
    <property type="term" value="F:protein serine/threonine kinase activity"/>
    <property type="evidence" value="ECO:0007669"/>
    <property type="project" value="UniProtKB-KW"/>
</dbReference>
<protein>
    <recommendedName>
        <fullName evidence="1">non-specific serine/threonine protein kinase</fullName>
        <ecNumber evidence="1">2.7.11.1</ecNumber>
    </recommendedName>
</protein>
<dbReference type="GO" id="GO:0005634">
    <property type="term" value="C:nucleus"/>
    <property type="evidence" value="ECO:0007669"/>
    <property type="project" value="TreeGrafter"/>
</dbReference>
<evidence type="ECO:0000259" key="11">
    <source>
        <dbReference type="PROSITE" id="PS50011"/>
    </source>
</evidence>
<evidence type="ECO:0000313" key="13">
    <source>
        <dbReference type="Proteomes" id="UP000663131"/>
    </source>
</evidence>
<reference evidence="12" key="2">
    <citation type="journal article" name="BMC Genomics">
        <title>New genome assemblies reveal patterns of domestication and adaptation across Brettanomyces (Dekkera) species.</title>
        <authorList>
            <person name="Roach M.J."/>
            <person name="Borneman A.R."/>
        </authorList>
    </citation>
    <scope>NUCLEOTIDE SEQUENCE</scope>
    <source>
        <strain evidence="12">UCD 2041</strain>
    </source>
</reference>
<dbReference type="Gene3D" id="1.10.510.10">
    <property type="entry name" value="Transferase(Phosphotransferase) domain 1"/>
    <property type="match status" value="2"/>
</dbReference>
<dbReference type="GeneID" id="64575397"/>
<feature type="compositionally biased region" description="Low complexity" evidence="10">
    <location>
        <begin position="545"/>
        <end position="627"/>
    </location>
</feature>
<keyword evidence="2" id="KW-0723">Serine/threonine-protein kinase</keyword>
<feature type="region of interest" description="Disordered" evidence="10">
    <location>
        <begin position="847"/>
        <end position="872"/>
    </location>
</feature>
<dbReference type="GO" id="GO:0005524">
    <property type="term" value="F:ATP binding"/>
    <property type="evidence" value="ECO:0007669"/>
    <property type="project" value="UniProtKB-UniRule"/>
</dbReference>
<dbReference type="PANTHER" id="PTHR47634:SF9">
    <property type="entry name" value="PROTEIN KINASE DOMAIN-CONTAINING PROTEIN-RELATED"/>
    <property type="match status" value="1"/>
</dbReference>
<dbReference type="EMBL" id="CP063134">
    <property type="protein sequence ID" value="QOU19327.1"/>
    <property type="molecule type" value="Genomic_DNA"/>
</dbReference>
<dbReference type="InterPro" id="IPR051334">
    <property type="entry name" value="SRPK"/>
</dbReference>
<dbReference type="PROSITE" id="PS00108">
    <property type="entry name" value="PROTEIN_KINASE_ST"/>
    <property type="match status" value="1"/>
</dbReference>
<evidence type="ECO:0000256" key="3">
    <source>
        <dbReference type="ARBA" id="ARBA00022679"/>
    </source>
</evidence>
<evidence type="ECO:0000313" key="12">
    <source>
        <dbReference type="EMBL" id="QOU19327.1"/>
    </source>
</evidence>
<keyword evidence="4 9" id="KW-0547">Nucleotide-binding</keyword>
<dbReference type="KEGG" id="bbrx:BRETT_003474"/>
<feature type="binding site" evidence="9">
    <location>
        <position position="244"/>
    </location>
    <ligand>
        <name>ATP</name>
        <dbReference type="ChEBI" id="CHEBI:30616"/>
    </ligand>
</feature>
<feature type="compositionally biased region" description="Basic and acidic residues" evidence="10">
    <location>
        <begin position="181"/>
        <end position="193"/>
    </location>
</feature>
<dbReference type="GO" id="GO:0050684">
    <property type="term" value="P:regulation of mRNA processing"/>
    <property type="evidence" value="ECO:0007669"/>
    <property type="project" value="TreeGrafter"/>
</dbReference>
<dbReference type="GO" id="GO:0000245">
    <property type="term" value="P:spliceosomal complex assembly"/>
    <property type="evidence" value="ECO:0007669"/>
    <property type="project" value="TreeGrafter"/>
</dbReference>
<feature type="region of interest" description="Disordered" evidence="10">
    <location>
        <begin position="493"/>
        <end position="627"/>
    </location>
</feature>
<dbReference type="FunFam" id="3.30.200.20:FF:000770">
    <property type="entry name" value="SRSF protein kinase 2"/>
    <property type="match status" value="1"/>
</dbReference>
<evidence type="ECO:0000256" key="9">
    <source>
        <dbReference type="PROSITE-ProRule" id="PRU10141"/>
    </source>
</evidence>